<dbReference type="SUPFAM" id="SSF52266">
    <property type="entry name" value="SGNH hydrolase"/>
    <property type="match status" value="1"/>
</dbReference>
<dbReference type="GO" id="GO:0004622">
    <property type="term" value="F:phosphatidylcholine lysophospholipase activity"/>
    <property type="evidence" value="ECO:0007669"/>
    <property type="project" value="TreeGrafter"/>
</dbReference>
<protein>
    <submittedName>
        <fullName evidence="2">Acyl-CoA thioesterase-1</fullName>
    </submittedName>
</protein>
<dbReference type="PROSITE" id="PS01098">
    <property type="entry name" value="LIPASE_GDSL_SER"/>
    <property type="match status" value="1"/>
</dbReference>
<evidence type="ECO:0000313" key="3">
    <source>
        <dbReference type="Proteomes" id="UP000182491"/>
    </source>
</evidence>
<evidence type="ECO:0000259" key="1">
    <source>
        <dbReference type="Pfam" id="PF13472"/>
    </source>
</evidence>
<dbReference type="AlphaFoldDB" id="A0A1I7K0Y5"/>
<name>A0A1I7K0Y5_9BACT</name>
<gene>
    <name evidence="2" type="ORF">SAMN04487941_3267</name>
</gene>
<dbReference type="Pfam" id="PF13472">
    <property type="entry name" value="Lipase_GDSL_2"/>
    <property type="match status" value="1"/>
</dbReference>
<dbReference type="InterPro" id="IPR036514">
    <property type="entry name" value="SGNH_hydro_sf"/>
</dbReference>
<dbReference type="STRING" id="388950.GCA_001611675_00848"/>
<proteinExistence type="predicted"/>
<feature type="domain" description="SGNH hydrolase-type esterase" evidence="1">
    <location>
        <begin position="17"/>
        <end position="180"/>
    </location>
</feature>
<sequence length="194" mass="21376">MPATGSAAEPVMKNILILGDSLTAGYGLPLSQAYPSLIQERLKEEGYTDYKVYAAGLSGDTTSGGLYRIDRLLQEQVDIFILALGANDGLRGIPARETSQNLQSIIDKVRHKYPEVKVILSGMEIPDIVPGRYAAEFRKIFRELALKNNTHFIPFLLEGVVGNRHLNLPDGLHPNAEGQKVLAQHTWAVLKELL</sequence>
<dbReference type="InterPro" id="IPR051532">
    <property type="entry name" value="Ester_Hydrolysis_Enzymes"/>
</dbReference>
<keyword evidence="3" id="KW-1185">Reference proteome</keyword>
<dbReference type="InterPro" id="IPR008265">
    <property type="entry name" value="Lipase_GDSL_AS"/>
</dbReference>
<dbReference type="PANTHER" id="PTHR30383">
    <property type="entry name" value="THIOESTERASE 1/PROTEASE 1/LYSOPHOSPHOLIPASE L1"/>
    <property type="match status" value="1"/>
</dbReference>
<reference evidence="3" key="1">
    <citation type="submission" date="2016-10" db="EMBL/GenBank/DDBJ databases">
        <authorList>
            <person name="Varghese N."/>
        </authorList>
    </citation>
    <scope>NUCLEOTIDE SEQUENCE [LARGE SCALE GENOMIC DNA]</scope>
    <source>
        <strain evidence="3">DSM 18820</strain>
    </source>
</reference>
<dbReference type="Proteomes" id="UP000182491">
    <property type="component" value="Unassembled WGS sequence"/>
</dbReference>
<dbReference type="CDD" id="cd01822">
    <property type="entry name" value="Lysophospholipase_L1_like"/>
    <property type="match status" value="1"/>
</dbReference>
<dbReference type="GO" id="GO:0006629">
    <property type="term" value="P:lipid metabolic process"/>
    <property type="evidence" value="ECO:0007669"/>
    <property type="project" value="InterPro"/>
</dbReference>
<dbReference type="EMBL" id="FPCA01000004">
    <property type="protein sequence ID" value="SFU91055.1"/>
    <property type="molecule type" value="Genomic_DNA"/>
</dbReference>
<dbReference type="Gene3D" id="3.40.50.1110">
    <property type="entry name" value="SGNH hydrolase"/>
    <property type="match status" value="1"/>
</dbReference>
<organism evidence="2 3">
    <name type="scientific">Pontibacter akesuensis</name>
    <dbReference type="NCBI Taxonomy" id="388950"/>
    <lineage>
        <taxon>Bacteria</taxon>
        <taxon>Pseudomonadati</taxon>
        <taxon>Bacteroidota</taxon>
        <taxon>Cytophagia</taxon>
        <taxon>Cytophagales</taxon>
        <taxon>Hymenobacteraceae</taxon>
        <taxon>Pontibacter</taxon>
    </lineage>
</organism>
<accession>A0A1I7K0Y5</accession>
<dbReference type="PANTHER" id="PTHR30383:SF24">
    <property type="entry name" value="THIOESTERASE 1_PROTEASE 1_LYSOPHOSPHOLIPASE L1"/>
    <property type="match status" value="1"/>
</dbReference>
<evidence type="ECO:0000313" key="2">
    <source>
        <dbReference type="EMBL" id="SFU91055.1"/>
    </source>
</evidence>
<dbReference type="InterPro" id="IPR013830">
    <property type="entry name" value="SGNH_hydro"/>
</dbReference>